<dbReference type="Gene3D" id="3.10.20.90">
    <property type="entry name" value="Phosphatidylinositol 3-kinase Catalytic Subunit, Chain A, domain 1"/>
    <property type="match status" value="1"/>
</dbReference>
<evidence type="ECO:0000259" key="2">
    <source>
        <dbReference type="PROSITE" id="PS50033"/>
    </source>
</evidence>
<evidence type="ECO:0000256" key="1">
    <source>
        <dbReference type="SAM" id="Coils"/>
    </source>
</evidence>
<reference evidence="4" key="1">
    <citation type="submission" date="2013-02" db="EMBL/GenBank/DDBJ databases">
        <authorList>
            <person name="Hughes D."/>
        </authorList>
    </citation>
    <scope>NUCLEOTIDE SEQUENCE</scope>
    <source>
        <strain>Durham</strain>
        <strain evidence="4">NC isolate 2 -- Noor lab</strain>
    </source>
</reference>
<evidence type="ECO:0000313" key="4">
    <source>
        <dbReference type="Proteomes" id="UP000015102"/>
    </source>
</evidence>
<organism evidence="3 4">
    <name type="scientific">Megaselia scalaris</name>
    <name type="common">Humpbacked fly</name>
    <name type="synonym">Phora scalaris</name>
    <dbReference type="NCBI Taxonomy" id="36166"/>
    <lineage>
        <taxon>Eukaryota</taxon>
        <taxon>Metazoa</taxon>
        <taxon>Ecdysozoa</taxon>
        <taxon>Arthropoda</taxon>
        <taxon>Hexapoda</taxon>
        <taxon>Insecta</taxon>
        <taxon>Pterygota</taxon>
        <taxon>Neoptera</taxon>
        <taxon>Endopterygota</taxon>
        <taxon>Diptera</taxon>
        <taxon>Brachycera</taxon>
        <taxon>Muscomorpha</taxon>
        <taxon>Platypezoidea</taxon>
        <taxon>Phoridae</taxon>
        <taxon>Megaseliini</taxon>
        <taxon>Megaselia</taxon>
    </lineage>
</organism>
<reference evidence="3" key="2">
    <citation type="submission" date="2015-06" db="UniProtKB">
        <authorList>
            <consortium name="EnsemblMetazoa"/>
        </authorList>
    </citation>
    <scope>IDENTIFICATION</scope>
</reference>
<dbReference type="EnsemblMetazoa" id="MESCA006466-RA">
    <property type="protein sequence ID" value="MESCA006466-PA"/>
    <property type="gene ID" value="MESCA006466"/>
</dbReference>
<dbReference type="GO" id="GO:0005737">
    <property type="term" value="C:cytoplasm"/>
    <property type="evidence" value="ECO:0007669"/>
    <property type="project" value="TreeGrafter"/>
</dbReference>
<dbReference type="PANTHER" id="PTHR23153:SF38">
    <property type="entry name" value="UBX DOMAIN-CONTAINING PROTEIN 6"/>
    <property type="match status" value="1"/>
</dbReference>
<sequence length="212" mass="24843">MEFLKAAGFIEQDLDNETFLIWSSDNIENGLDLPTLLDCLKNAEPLQLELDRNIQVLMPSQARRVQLPPDFFRLTPEELKREQKMKTEALEQAQVLKTKAMREREEQRILNSYKYALIRVKFPDGIYLQGTFHVHEKLVDIYEFVQSCLQDESSEFNLIPIGGAKLQEEDLQKSLYDLRLIPTVVFLYHKNTEIQGEAHYIKEELLLLIQNM</sequence>
<accession>T1GS19</accession>
<keyword evidence="1" id="KW-0175">Coiled coil</keyword>
<feature type="domain" description="UBX" evidence="2">
    <location>
        <begin position="111"/>
        <end position="188"/>
    </location>
</feature>
<dbReference type="EMBL" id="CAQQ02034284">
    <property type="status" value="NOT_ANNOTATED_CDS"/>
    <property type="molecule type" value="Genomic_DNA"/>
</dbReference>
<protein>
    <recommendedName>
        <fullName evidence="2">UBX domain-containing protein</fullName>
    </recommendedName>
</protein>
<name>T1GS19_MEGSC</name>
<keyword evidence="4" id="KW-1185">Reference proteome</keyword>
<dbReference type="InterPro" id="IPR001012">
    <property type="entry name" value="UBX_dom"/>
</dbReference>
<feature type="coiled-coil region" evidence="1">
    <location>
        <begin position="79"/>
        <end position="106"/>
    </location>
</feature>
<dbReference type="PANTHER" id="PTHR23153">
    <property type="entry name" value="UBX-RELATED"/>
    <property type="match status" value="1"/>
</dbReference>
<dbReference type="Pfam" id="PF00789">
    <property type="entry name" value="UBX"/>
    <property type="match status" value="1"/>
</dbReference>
<dbReference type="STRING" id="36166.T1GS19"/>
<dbReference type="SUPFAM" id="SSF54236">
    <property type="entry name" value="Ubiquitin-like"/>
    <property type="match status" value="1"/>
</dbReference>
<proteinExistence type="predicted"/>
<dbReference type="AlphaFoldDB" id="T1GS19"/>
<dbReference type="PROSITE" id="PS50033">
    <property type="entry name" value="UBX"/>
    <property type="match status" value="1"/>
</dbReference>
<dbReference type="CDD" id="cd16119">
    <property type="entry name" value="UBX_UBXN6"/>
    <property type="match status" value="1"/>
</dbReference>
<dbReference type="InterPro" id="IPR029071">
    <property type="entry name" value="Ubiquitin-like_domsf"/>
</dbReference>
<evidence type="ECO:0000313" key="3">
    <source>
        <dbReference type="EnsemblMetazoa" id="MESCA006466-PA"/>
    </source>
</evidence>
<dbReference type="Proteomes" id="UP000015102">
    <property type="component" value="Unassembled WGS sequence"/>
</dbReference>
<dbReference type="HOGENOM" id="CLU_1300953_0_0_1"/>